<dbReference type="PANTHER" id="PTHR43651">
    <property type="entry name" value="1,4-ALPHA-GLUCAN-BRANCHING ENZYME"/>
    <property type="match status" value="1"/>
</dbReference>
<dbReference type="EMBL" id="JAVIJP010000066">
    <property type="protein sequence ID" value="KAL3620048.1"/>
    <property type="molecule type" value="Genomic_DNA"/>
</dbReference>
<evidence type="ECO:0000313" key="1">
    <source>
        <dbReference type="EMBL" id="KAL3620048.1"/>
    </source>
</evidence>
<proteinExistence type="predicted"/>
<organism evidence="1 2">
    <name type="scientific">Castilleja foliolosa</name>
    <dbReference type="NCBI Taxonomy" id="1961234"/>
    <lineage>
        <taxon>Eukaryota</taxon>
        <taxon>Viridiplantae</taxon>
        <taxon>Streptophyta</taxon>
        <taxon>Embryophyta</taxon>
        <taxon>Tracheophyta</taxon>
        <taxon>Spermatophyta</taxon>
        <taxon>Magnoliopsida</taxon>
        <taxon>eudicotyledons</taxon>
        <taxon>Gunneridae</taxon>
        <taxon>Pentapetalae</taxon>
        <taxon>asterids</taxon>
        <taxon>lamiids</taxon>
        <taxon>Lamiales</taxon>
        <taxon>Orobanchaceae</taxon>
        <taxon>Pedicularideae</taxon>
        <taxon>Castillejinae</taxon>
        <taxon>Castilleja</taxon>
    </lineage>
</organism>
<sequence length="66" mass="7221">MGLGGEGYPNCMGNEFGHPETNYQVINFFAPSSRFGTPDDLKSLVDKAHELGLVALMVIVHRPCIE</sequence>
<accession>A0ABD3BRH3</accession>
<reference evidence="2" key="1">
    <citation type="journal article" date="2024" name="IScience">
        <title>Strigolactones Initiate the Formation of Haustorium-like Structures in Castilleja.</title>
        <authorList>
            <person name="Buerger M."/>
            <person name="Peterson D."/>
            <person name="Chory J."/>
        </authorList>
    </citation>
    <scope>NUCLEOTIDE SEQUENCE [LARGE SCALE GENOMIC DNA]</scope>
</reference>
<protein>
    <submittedName>
        <fullName evidence="1">Uncharacterized protein</fullName>
    </submittedName>
</protein>
<evidence type="ECO:0000313" key="2">
    <source>
        <dbReference type="Proteomes" id="UP001632038"/>
    </source>
</evidence>
<keyword evidence="2" id="KW-1185">Reference proteome</keyword>
<name>A0ABD3BRH3_9LAMI</name>
<dbReference type="Gene3D" id="3.20.20.80">
    <property type="entry name" value="Glycosidases"/>
    <property type="match status" value="1"/>
</dbReference>
<dbReference type="PANTHER" id="PTHR43651:SF3">
    <property type="entry name" value="1,4-ALPHA-GLUCAN-BRANCHING ENZYME"/>
    <property type="match status" value="1"/>
</dbReference>
<dbReference type="AlphaFoldDB" id="A0ABD3BRH3"/>
<dbReference type="InterPro" id="IPR017853">
    <property type="entry name" value="GH"/>
</dbReference>
<dbReference type="Proteomes" id="UP001632038">
    <property type="component" value="Unassembled WGS sequence"/>
</dbReference>
<comment type="caution">
    <text evidence="1">The sequence shown here is derived from an EMBL/GenBank/DDBJ whole genome shotgun (WGS) entry which is preliminary data.</text>
</comment>
<dbReference type="SUPFAM" id="SSF51445">
    <property type="entry name" value="(Trans)glycosidases"/>
    <property type="match status" value="1"/>
</dbReference>
<gene>
    <name evidence="1" type="ORF">CASFOL_034960</name>
</gene>